<dbReference type="EMBL" id="CP036401">
    <property type="protein sequence ID" value="QBI02617.1"/>
    <property type="molecule type" value="Genomic_DNA"/>
</dbReference>
<evidence type="ECO:0000313" key="4">
    <source>
        <dbReference type="Proteomes" id="UP000628442"/>
    </source>
</evidence>
<evidence type="ECO:0008006" key="5">
    <source>
        <dbReference type="Google" id="ProtNLM"/>
    </source>
</evidence>
<evidence type="ECO:0000313" key="1">
    <source>
        <dbReference type="EMBL" id="GGY41305.1"/>
    </source>
</evidence>
<dbReference type="OrthoDB" id="9151776at2"/>
<evidence type="ECO:0000313" key="2">
    <source>
        <dbReference type="EMBL" id="QBI02617.1"/>
    </source>
</evidence>
<proteinExistence type="predicted"/>
<dbReference type="Proteomes" id="UP000292307">
    <property type="component" value="Chromosome"/>
</dbReference>
<keyword evidence="3" id="KW-1185">Reference proteome</keyword>
<organism evidence="1 4">
    <name type="scientific">Pseudoduganella albidiflava</name>
    <dbReference type="NCBI Taxonomy" id="321983"/>
    <lineage>
        <taxon>Bacteria</taxon>
        <taxon>Pseudomonadati</taxon>
        <taxon>Pseudomonadota</taxon>
        <taxon>Betaproteobacteria</taxon>
        <taxon>Burkholderiales</taxon>
        <taxon>Oxalobacteraceae</taxon>
        <taxon>Telluria group</taxon>
        <taxon>Pseudoduganella</taxon>
    </lineage>
</organism>
<name>A0A411X0U6_9BURK</name>
<evidence type="ECO:0000313" key="3">
    <source>
        <dbReference type="Proteomes" id="UP000292307"/>
    </source>
</evidence>
<accession>A0A411X0U6</accession>
<reference evidence="2 3" key="2">
    <citation type="submission" date="2019-02" db="EMBL/GenBank/DDBJ databases">
        <title>Draft Genome Sequences of Six Type Strains of the Genus Massilia.</title>
        <authorList>
            <person name="Miess H."/>
            <person name="Frediansyhah A."/>
            <person name="Gross H."/>
        </authorList>
    </citation>
    <scope>NUCLEOTIDE SEQUENCE [LARGE SCALE GENOMIC DNA]</scope>
    <source>
        <strain evidence="2 3">DSM 17472</strain>
    </source>
</reference>
<dbReference type="Proteomes" id="UP000628442">
    <property type="component" value="Unassembled WGS sequence"/>
</dbReference>
<dbReference type="EMBL" id="BMWV01000005">
    <property type="protein sequence ID" value="GGY41305.1"/>
    <property type="molecule type" value="Genomic_DNA"/>
</dbReference>
<reference evidence="1" key="3">
    <citation type="submission" date="2022-12" db="EMBL/GenBank/DDBJ databases">
        <authorList>
            <person name="Sun Q."/>
            <person name="Kim S."/>
        </authorList>
    </citation>
    <scope>NUCLEOTIDE SEQUENCE</scope>
    <source>
        <strain evidence="1">KCTC 12343</strain>
    </source>
</reference>
<gene>
    <name evidence="2" type="ORF">EYF70_18520</name>
    <name evidence="1" type="ORF">GCM10007387_24050</name>
</gene>
<protein>
    <recommendedName>
        <fullName evidence="5">DUF2924 domain-containing protein</fullName>
    </recommendedName>
</protein>
<reference evidence="1" key="1">
    <citation type="journal article" date="2014" name="Int. J. Syst. Evol. Microbiol.">
        <title>Complete genome sequence of Corynebacterium casei LMG S-19264T (=DSM 44701T), isolated from a smear-ripened cheese.</title>
        <authorList>
            <consortium name="US DOE Joint Genome Institute (JGI-PGF)"/>
            <person name="Walter F."/>
            <person name="Albersmeier A."/>
            <person name="Kalinowski J."/>
            <person name="Ruckert C."/>
        </authorList>
    </citation>
    <scope>NUCLEOTIDE SEQUENCE</scope>
    <source>
        <strain evidence="1">KCTC 12343</strain>
    </source>
</reference>
<dbReference type="AlphaFoldDB" id="A0A411X0U6"/>
<sequence>MEYEAKQPVYLPVQDFLQLELHLAETRPGAKVDAFLAELVRRWLATETIRQSLRENGPALRGFQWKTLFLPEGTILRTTYGQTAGFAKVGGDHIVSDDGATLTPSQFANRHARGRNAWRFIWLRFPGDDGWVRADNCRAREADLLLKRSNATASRSKTI</sequence>
<dbReference type="RefSeq" id="WP_131146728.1">
    <property type="nucleotide sequence ID" value="NZ_BMWV01000005.1"/>
</dbReference>